<evidence type="ECO:0000256" key="1">
    <source>
        <dbReference type="SAM" id="MobiDB-lite"/>
    </source>
</evidence>
<feature type="compositionally biased region" description="Pro residues" evidence="1">
    <location>
        <begin position="395"/>
        <end position="410"/>
    </location>
</feature>
<name>A0A4Q7J8P0_9PSEU</name>
<dbReference type="OrthoDB" id="3692636at2"/>
<dbReference type="AlphaFoldDB" id="A0A4Q7J8P0"/>
<feature type="compositionally biased region" description="Gly residues" evidence="1">
    <location>
        <begin position="661"/>
        <end position="700"/>
    </location>
</feature>
<evidence type="ECO:0008006" key="4">
    <source>
        <dbReference type="Google" id="ProtNLM"/>
    </source>
</evidence>
<dbReference type="RefSeq" id="WP_130474798.1">
    <property type="nucleotide sequence ID" value="NZ_SFCC01000004.1"/>
</dbReference>
<proteinExistence type="predicted"/>
<evidence type="ECO:0000313" key="2">
    <source>
        <dbReference type="EMBL" id="RZQ64080.1"/>
    </source>
</evidence>
<feature type="region of interest" description="Disordered" evidence="1">
    <location>
        <begin position="354"/>
        <end position="743"/>
    </location>
</feature>
<protein>
    <recommendedName>
        <fullName evidence="4">WXG100 family type VII secretion target</fullName>
    </recommendedName>
</protein>
<dbReference type="InterPro" id="IPR036689">
    <property type="entry name" value="ESAT-6-like_sf"/>
</dbReference>
<gene>
    <name evidence="2" type="ORF">EWH70_08770</name>
</gene>
<feature type="compositionally biased region" description="Basic and acidic residues" evidence="1">
    <location>
        <begin position="509"/>
        <end position="526"/>
    </location>
</feature>
<comment type="caution">
    <text evidence="2">The sequence shown here is derived from an EMBL/GenBank/DDBJ whole genome shotgun (WGS) entry which is preliminary data.</text>
</comment>
<dbReference type="Proteomes" id="UP000292003">
    <property type="component" value="Unassembled WGS sequence"/>
</dbReference>
<accession>A0A4Q7J8P0</accession>
<organism evidence="2 3">
    <name type="scientific">Amycolatopsis suaedae</name>
    <dbReference type="NCBI Taxonomy" id="2510978"/>
    <lineage>
        <taxon>Bacteria</taxon>
        <taxon>Bacillati</taxon>
        <taxon>Actinomycetota</taxon>
        <taxon>Actinomycetes</taxon>
        <taxon>Pseudonocardiales</taxon>
        <taxon>Pseudonocardiaceae</taxon>
        <taxon>Amycolatopsis</taxon>
    </lineage>
</organism>
<reference evidence="2 3" key="1">
    <citation type="submission" date="2019-02" db="EMBL/GenBank/DDBJ databases">
        <title>Draft genome sequence of Amycolatopsis sp. 8-3EHSu isolated from roots of Suaeda maritima.</title>
        <authorList>
            <person name="Duangmal K."/>
            <person name="Chantavorakit T."/>
        </authorList>
    </citation>
    <scope>NUCLEOTIDE SEQUENCE [LARGE SCALE GENOMIC DNA]</scope>
    <source>
        <strain evidence="2 3">8-3EHSu</strain>
    </source>
</reference>
<dbReference type="EMBL" id="SFCC01000004">
    <property type="protein sequence ID" value="RZQ64080.1"/>
    <property type="molecule type" value="Genomic_DNA"/>
</dbReference>
<evidence type="ECO:0000313" key="3">
    <source>
        <dbReference type="Proteomes" id="UP000292003"/>
    </source>
</evidence>
<dbReference type="SUPFAM" id="SSF140453">
    <property type="entry name" value="EsxAB dimer-like"/>
    <property type="match status" value="1"/>
</dbReference>
<keyword evidence="3" id="KW-1185">Reference proteome</keyword>
<sequence>MGAINAAADEIQNAVRFPPPNVNANDTSDVHLEKLKLFQDIVNPQRMGSLYDRWNQCVLARKTWDQPPWGQHEAESQLLPQLFGFNWGLIYDVAQRMGALATVGASLGSGASASQSALDGVWKGAGADAALQKFADLKAGAAKYQQTNASISGQLMGMWQTTREPVLQLAAMGDSGRVKDFCGFYESIDDTSRSQKHANIGYAEQFVKDFDIRSREQGLKVLTVMGASLGANTYFDQYSAFGLAKAISSIDGLPGWAQQFTSFLGQFSPSEIAASVASWITGKEISHIDDIAKEIPFLDDYCQQYNDTVVELRQRITETHRTVRLALETADDQFRQFGWGTEDSATTLTPFAKLAPPKAEEPPPAEKPASEPKPGGGVASGPGMPATPGGGGVSPPAPPAPPTPPMPEPGKNPVTGEALEIDPETGKALPIDPVTGEVVADAAGEPETMTVEKGDNRISLTEPDADGKMTIGVEGKSGEPQTFELNFDPKEPGAETDPESNGHVPGPDGKIHIDEGGLKITAERPDGPGGPTLVTVDDGSGEPTTYTLGEKPKEPGPAVPTGMEEPAVAGRRQEPVGPDADVRPVSTAGVADGPAQVAGAEAVGSPEPAVADATTPQAVGAGDATAPQFAVGDAFTSEPAGGLGSAETEPGGMPPRSPAGAGLGSAPGGGASDEPGAGAGTAGMGMPMMGGVGGGAGGGNADDSERGPSQFRQQVTDLFEPPDSGSRISGSLDDLGSSVRFDR</sequence>